<dbReference type="AlphaFoldDB" id="M0DYT9"/>
<dbReference type="InterPro" id="IPR000182">
    <property type="entry name" value="GNAT_dom"/>
</dbReference>
<organism evidence="2 3">
    <name type="scientific">Halorubrum tebenquichense DSM 14210</name>
    <dbReference type="NCBI Taxonomy" id="1227485"/>
    <lineage>
        <taxon>Archaea</taxon>
        <taxon>Methanobacteriati</taxon>
        <taxon>Methanobacteriota</taxon>
        <taxon>Stenosarchaea group</taxon>
        <taxon>Halobacteria</taxon>
        <taxon>Halobacteriales</taxon>
        <taxon>Haloferacaceae</taxon>
        <taxon>Halorubrum</taxon>
    </lineage>
</organism>
<proteinExistence type="predicted"/>
<comment type="caution">
    <text evidence="2">The sequence shown here is derived from an EMBL/GenBank/DDBJ whole genome shotgun (WGS) entry which is preliminary data.</text>
</comment>
<protein>
    <submittedName>
        <fullName evidence="2">Acetyltransferase including N-acetylase of ribosomal protein-like protein</fullName>
    </submittedName>
</protein>
<dbReference type="PANTHER" id="PTHR43792">
    <property type="entry name" value="GNAT FAMILY, PUTATIVE (AFU_ORTHOLOGUE AFUA_3G00765)-RELATED-RELATED"/>
    <property type="match status" value="1"/>
</dbReference>
<feature type="domain" description="N-acetyltransferase" evidence="1">
    <location>
        <begin position="12"/>
        <end position="157"/>
    </location>
</feature>
<evidence type="ECO:0000313" key="3">
    <source>
        <dbReference type="Proteomes" id="UP000011523"/>
    </source>
</evidence>
<dbReference type="Pfam" id="PF13302">
    <property type="entry name" value="Acetyltransf_3"/>
    <property type="match status" value="1"/>
</dbReference>
<dbReference type="PANTHER" id="PTHR43792:SF1">
    <property type="entry name" value="N-ACETYLTRANSFERASE DOMAIN-CONTAINING PROTEIN"/>
    <property type="match status" value="1"/>
</dbReference>
<dbReference type="Proteomes" id="UP000011523">
    <property type="component" value="Unassembled WGS sequence"/>
</dbReference>
<keyword evidence="2" id="KW-0808">Transferase</keyword>
<dbReference type="RefSeq" id="WP_006628203.1">
    <property type="nucleotide sequence ID" value="NZ_AOJD01000023.1"/>
</dbReference>
<dbReference type="InterPro" id="IPR051531">
    <property type="entry name" value="N-acetyltransferase"/>
</dbReference>
<dbReference type="EMBL" id="AOJD01000023">
    <property type="protein sequence ID" value="ELZ39872.1"/>
    <property type="molecule type" value="Genomic_DNA"/>
</dbReference>
<reference evidence="2 3" key="1">
    <citation type="journal article" date="2014" name="PLoS Genet.">
        <title>Phylogenetically driven sequencing of extremely halophilic archaea reveals strategies for static and dynamic osmo-response.</title>
        <authorList>
            <person name="Becker E.A."/>
            <person name="Seitzer P.M."/>
            <person name="Tritt A."/>
            <person name="Larsen D."/>
            <person name="Krusor M."/>
            <person name="Yao A.I."/>
            <person name="Wu D."/>
            <person name="Madern D."/>
            <person name="Eisen J.A."/>
            <person name="Darling A.E."/>
            <person name="Facciotti M.T."/>
        </authorList>
    </citation>
    <scope>NUCLEOTIDE SEQUENCE [LARGE SCALE GENOMIC DNA]</scope>
    <source>
        <strain evidence="2 3">DSM 14210</strain>
    </source>
</reference>
<dbReference type="Gene3D" id="3.40.630.30">
    <property type="match status" value="1"/>
</dbReference>
<dbReference type="GO" id="GO:0016747">
    <property type="term" value="F:acyltransferase activity, transferring groups other than amino-acyl groups"/>
    <property type="evidence" value="ECO:0007669"/>
    <property type="project" value="InterPro"/>
</dbReference>
<gene>
    <name evidence="2" type="ORF">C472_02499</name>
</gene>
<name>M0DYT9_9EURY</name>
<dbReference type="SUPFAM" id="SSF55729">
    <property type="entry name" value="Acyl-CoA N-acyltransferases (Nat)"/>
    <property type="match status" value="1"/>
</dbReference>
<evidence type="ECO:0000313" key="2">
    <source>
        <dbReference type="EMBL" id="ELZ39872.1"/>
    </source>
</evidence>
<sequence>MLFPRQIETENLRLQQLSHENVDVFDYYEVCSHQEPSIEEITEYLPWDPHKTVKQTADYIDELEAKWDDGARAEYIIRSKEGEPGAGKIVGAGGLIVDWETQTGKPAIWLRKQFWGNGYSGERADAMFELAFEDLDLDLIAVPVQDGNDRSRRAVEKYVSSHGGQYDGIVRNSTARPDGTIIDHHRYTVTQKQYRESMRET</sequence>
<evidence type="ECO:0000259" key="1">
    <source>
        <dbReference type="Pfam" id="PF13302"/>
    </source>
</evidence>
<keyword evidence="3" id="KW-1185">Reference proteome</keyword>
<accession>M0DYT9</accession>
<dbReference type="InterPro" id="IPR016181">
    <property type="entry name" value="Acyl_CoA_acyltransferase"/>
</dbReference>